<name>A0A250DG82_9BURK</name>
<sequence>MTDTTQPRSPFPTIPLDLPQRRAFLQRSFATAGAVTLPAFLAACGGGGGGGAVGFPPLAGLPPSPPPAPDAPAPAPAPVEPPVKKSPFAEFSELQPADANGVMLPKGFSSRIVARSGSVAAGSYTWHGAPDGGAVYPGADGGWIYVSNSEIKANGGGVGALRFDKNGTVVDSYPILKGTTTNCAGGPTPWNTWLSCEEYASGMVWECNPAKPWVDASSAPSLPALGLFAHEAVCVDPVHKTLYLTEDASGGRVYRFVCDATDWPEGADRAAMKTGRLQVLKVKDIANDLDLAAPAQAALKDFSKPQPVEWLDVINADKAQSTVRSGMRTAGFTPPGAIFTKAEGIWFFAGIVYFVTSFNARIWAYDTKNETLEVIYDGKDKDPATHSIDEPDNLTISALGDILVAEDAGNLEIGVLRIEAGTSQPLMRLEGHDDSEVTGPALSPDGTRLYFSSQRGVGKTGLGITFEITLPFAAK</sequence>
<dbReference type="PANTHER" id="PTHR35399:SF4">
    <property type="entry name" value="MEMBRANE PROTEIN"/>
    <property type="match status" value="1"/>
</dbReference>
<dbReference type="Proteomes" id="UP000217154">
    <property type="component" value="Chromosome"/>
</dbReference>
<dbReference type="KEGG" id="vbo:CKY39_09325"/>
<feature type="compositionally biased region" description="Pro residues" evidence="1">
    <location>
        <begin position="59"/>
        <end position="79"/>
    </location>
</feature>
<feature type="region of interest" description="Disordered" evidence="1">
    <location>
        <begin position="58"/>
        <end position="79"/>
    </location>
</feature>
<dbReference type="AlphaFoldDB" id="A0A250DG82"/>
<organism evidence="2 3">
    <name type="scientific">Variovorax boronicumulans</name>
    <dbReference type="NCBI Taxonomy" id="436515"/>
    <lineage>
        <taxon>Bacteria</taxon>
        <taxon>Pseudomonadati</taxon>
        <taxon>Pseudomonadota</taxon>
        <taxon>Betaproteobacteria</taxon>
        <taxon>Burkholderiales</taxon>
        <taxon>Comamonadaceae</taxon>
        <taxon>Variovorax</taxon>
    </lineage>
</organism>
<dbReference type="InterPro" id="IPR011042">
    <property type="entry name" value="6-blade_b-propeller_TolB-like"/>
</dbReference>
<accession>A0A250DG82</accession>
<gene>
    <name evidence="2" type="ORF">CKY39_09325</name>
</gene>
<dbReference type="InterPro" id="IPR008557">
    <property type="entry name" value="PhoX"/>
</dbReference>
<dbReference type="PANTHER" id="PTHR35399">
    <property type="entry name" value="SLR8030 PROTEIN"/>
    <property type="match status" value="1"/>
</dbReference>
<evidence type="ECO:0000313" key="2">
    <source>
        <dbReference type="EMBL" id="ATA53395.1"/>
    </source>
</evidence>
<protein>
    <recommendedName>
        <fullName evidence="4">DUF839 domain-containing protein</fullName>
    </recommendedName>
</protein>
<dbReference type="PROSITE" id="PS51318">
    <property type="entry name" value="TAT"/>
    <property type="match status" value="1"/>
</dbReference>
<dbReference type="Gene3D" id="2.120.10.30">
    <property type="entry name" value="TolB, C-terminal domain"/>
    <property type="match status" value="1"/>
</dbReference>
<evidence type="ECO:0000313" key="3">
    <source>
        <dbReference type="Proteomes" id="UP000217154"/>
    </source>
</evidence>
<dbReference type="SUPFAM" id="SSF63829">
    <property type="entry name" value="Calcium-dependent phosphotriesterase"/>
    <property type="match status" value="1"/>
</dbReference>
<dbReference type="RefSeq" id="WP_095744229.1">
    <property type="nucleotide sequence ID" value="NZ_CP023284.1"/>
</dbReference>
<reference evidence="2 3" key="1">
    <citation type="submission" date="2017-09" db="EMBL/GenBank/DDBJ databases">
        <title>The diverse metabolic capabilities of V. boronicumulans make it an excellent choice for continued studies on novel biodegradation.</title>
        <authorList>
            <person name="Sun S."/>
        </authorList>
    </citation>
    <scope>NUCLEOTIDE SEQUENCE [LARGE SCALE GENOMIC DNA]</scope>
    <source>
        <strain evidence="2 3">J1</strain>
    </source>
</reference>
<dbReference type="Pfam" id="PF05787">
    <property type="entry name" value="PhoX"/>
    <property type="match status" value="2"/>
</dbReference>
<evidence type="ECO:0008006" key="4">
    <source>
        <dbReference type="Google" id="ProtNLM"/>
    </source>
</evidence>
<dbReference type="InterPro" id="IPR006311">
    <property type="entry name" value="TAT_signal"/>
</dbReference>
<dbReference type="EMBL" id="CP023284">
    <property type="protein sequence ID" value="ATA53395.1"/>
    <property type="molecule type" value="Genomic_DNA"/>
</dbReference>
<proteinExistence type="predicted"/>
<evidence type="ECO:0000256" key="1">
    <source>
        <dbReference type="SAM" id="MobiDB-lite"/>
    </source>
</evidence>